<evidence type="ECO:0000256" key="6">
    <source>
        <dbReference type="SAM" id="MobiDB-lite"/>
    </source>
</evidence>
<evidence type="ECO:0000256" key="4">
    <source>
        <dbReference type="ARBA" id="ARBA00022833"/>
    </source>
</evidence>
<sequence length="522" mass="56761">MFKKATTPATASADENGEGEDLNYRYCDLSILPPAPQSTKHLVSLILSHNRFEIVPPEICNHKTLKHLYLSSNQIKTLPARISELTKLETLCLEANLLTSHAIEDAKLDKLVNLSKLLLVGNQLTTFPESICGITKLTRLGLSHNQLTEIPDKITKLTNLQWLGLAYNRLKTLNPLIAKIPTLRGVTLAGNDFEREWSEASKMRNLVSVMHVSPDHIPEEAGVTKPEHNLVVTTTATGPTELEMKKLFAIPGPFSAGHESRYSMTSISTSMSSISNESHTLHEESALIMPTVPEGETLPGSGLSINAETASAFNLGGNKPIVPSPLATESLNAQSDDVQQQQQPGIPTISADDDGLEKEGTGSDDESKGPANPNIQRLRGNSGASLSATNQREGSIASMGVEEVFRCGTCSKEIDAEYVSACDKTYHPECFTCATCTEMLNEFFEYEGKAYCPTHIHAAKGLLCFSCNKPLTTDYLLASGKGFHTECFVCSKCKTSLETRPWMGDDHGILTCFDCLGSMNLP</sequence>
<dbReference type="SMART" id="SM00369">
    <property type="entry name" value="LRR_TYP"/>
    <property type="match status" value="5"/>
</dbReference>
<gene>
    <name evidence="8" type="ORF">SmJEL517_g03269</name>
</gene>
<dbReference type="RefSeq" id="XP_031024854.1">
    <property type="nucleotide sequence ID" value="XM_031169197.1"/>
</dbReference>
<dbReference type="PANTHER" id="PTHR48051:SF1">
    <property type="entry name" value="RAS SUPPRESSOR PROTEIN 1"/>
    <property type="match status" value="1"/>
</dbReference>
<dbReference type="AlphaFoldDB" id="A0A507C2Q6"/>
<evidence type="ECO:0000256" key="2">
    <source>
        <dbReference type="ARBA" id="ARBA00022723"/>
    </source>
</evidence>
<evidence type="ECO:0000259" key="7">
    <source>
        <dbReference type="PROSITE" id="PS50023"/>
    </source>
</evidence>
<dbReference type="InterPro" id="IPR050216">
    <property type="entry name" value="LRR_domain-containing"/>
</dbReference>
<dbReference type="Gene3D" id="2.10.110.10">
    <property type="entry name" value="Cysteine Rich Protein"/>
    <property type="match status" value="2"/>
</dbReference>
<comment type="caution">
    <text evidence="8">The sequence shown here is derived from an EMBL/GenBank/DDBJ whole genome shotgun (WGS) entry which is preliminary data.</text>
</comment>
<evidence type="ECO:0000256" key="3">
    <source>
        <dbReference type="ARBA" id="ARBA00022737"/>
    </source>
</evidence>
<dbReference type="Pfam" id="PF00412">
    <property type="entry name" value="LIM"/>
    <property type="match status" value="2"/>
</dbReference>
<organism evidence="8 9">
    <name type="scientific">Synchytrium microbalum</name>
    <dbReference type="NCBI Taxonomy" id="1806994"/>
    <lineage>
        <taxon>Eukaryota</taxon>
        <taxon>Fungi</taxon>
        <taxon>Fungi incertae sedis</taxon>
        <taxon>Chytridiomycota</taxon>
        <taxon>Chytridiomycota incertae sedis</taxon>
        <taxon>Chytridiomycetes</taxon>
        <taxon>Synchytriales</taxon>
        <taxon>Synchytriaceae</taxon>
        <taxon>Synchytrium</taxon>
    </lineage>
</organism>
<dbReference type="InterPro" id="IPR001781">
    <property type="entry name" value="Znf_LIM"/>
</dbReference>
<keyword evidence="9" id="KW-1185">Reference proteome</keyword>
<feature type="compositionally biased region" description="Polar residues" evidence="6">
    <location>
        <begin position="382"/>
        <end position="393"/>
    </location>
</feature>
<keyword evidence="5" id="KW-0440">LIM domain</keyword>
<feature type="domain" description="LIM zinc-binding" evidence="7">
    <location>
        <begin position="463"/>
        <end position="522"/>
    </location>
</feature>
<dbReference type="PROSITE" id="PS51450">
    <property type="entry name" value="LRR"/>
    <property type="match status" value="2"/>
</dbReference>
<dbReference type="PROSITE" id="PS00478">
    <property type="entry name" value="LIM_DOMAIN_1"/>
    <property type="match status" value="2"/>
</dbReference>
<keyword evidence="3" id="KW-0677">Repeat</keyword>
<dbReference type="Pfam" id="PF13855">
    <property type="entry name" value="LRR_8"/>
    <property type="match status" value="2"/>
</dbReference>
<evidence type="ECO:0000256" key="1">
    <source>
        <dbReference type="ARBA" id="ARBA00022614"/>
    </source>
</evidence>
<dbReference type="GO" id="GO:0046872">
    <property type="term" value="F:metal ion binding"/>
    <property type="evidence" value="ECO:0007669"/>
    <property type="project" value="UniProtKB-KW"/>
</dbReference>
<keyword evidence="1" id="KW-0433">Leucine-rich repeat</keyword>
<keyword evidence="2 5" id="KW-0479">Metal-binding</keyword>
<dbReference type="PROSITE" id="PS50023">
    <property type="entry name" value="LIM_DOMAIN_2"/>
    <property type="match status" value="2"/>
</dbReference>
<dbReference type="GeneID" id="42004494"/>
<name>A0A507C2Q6_9FUNG</name>
<dbReference type="InterPro" id="IPR001611">
    <property type="entry name" value="Leu-rich_rpt"/>
</dbReference>
<dbReference type="SUPFAM" id="SSF57716">
    <property type="entry name" value="Glucocorticoid receptor-like (DNA-binding domain)"/>
    <property type="match status" value="2"/>
</dbReference>
<accession>A0A507C2Q6</accession>
<dbReference type="PANTHER" id="PTHR48051">
    <property type="match status" value="1"/>
</dbReference>
<feature type="compositionally biased region" description="Basic and acidic residues" evidence="6">
    <location>
        <begin position="357"/>
        <end position="368"/>
    </location>
</feature>
<feature type="region of interest" description="Disordered" evidence="6">
    <location>
        <begin position="332"/>
        <end position="393"/>
    </location>
</feature>
<dbReference type="EMBL" id="QEAO01000016">
    <property type="protein sequence ID" value="TPX34012.1"/>
    <property type="molecule type" value="Genomic_DNA"/>
</dbReference>
<dbReference type="Gene3D" id="3.80.10.10">
    <property type="entry name" value="Ribonuclease Inhibitor"/>
    <property type="match status" value="2"/>
</dbReference>
<protein>
    <recommendedName>
        <fullName evidence="7">LIM zinc-binding domain-containing protein</fullName>
    </recommendedName>
</protein>
<evidence type="ECO:0000256" key="5">
    <source>
        <dbReference type="PROSITE-ProRule" id="PRU00125"/>
    </source>
</evidence>
<reference evidence="8 9" key="1">
    <citation type="journal article" date="2019" name="Sci. Rep.">
        <title>Comparative genomics of chytrid fungi reveal insights into the obligate biotrophic and pathogenic lifestyle of Synchytrium endobioticum.</title>
        <authorList>
            <person name="van de Vossenberg B.T.L.H."/>
            <person name="Warris S."/>
            <person name="Nguyen H.D.T."/>
            <person name="van Gent-Pelzer M.P.E."/>
            <person name="Joly D.L."/>
            <person name="van de Geest H.C."/>
            <person name="Bonants P.J.M."/>
            <person name="Smith D.S."/>
            <person name="Levesque C.A."/>
            <person name="van der Lee T.A.J."/>
        </authorList>
    </citation>
    <scope>NUCLEOTIDE SEQUENCE [LARGE SCALE GENOMIC DNA]</scope>
    <source>
        <strain evidence="8 9">JEL517</strain>
    </source>
</reference>
<dbReference type="CDD" id="cd08368">
    <property type="entry name" value="LIM"/>
    <property type="match status" value="1"/>
</dbReference>
<proteinExistence type="predicted"/>
<dbReference type="SUPFAM" id="SSF52058">
    <property type="entry name" value="L domain-like"/>
    <property type="match status" value="1"/>
</dbReference>
<feature type="domain" description="LIM zinc-binding" evidence="7">
    <location>
        <begin position="405"/>
        <end position="462"/>
    </location>
</feature>
<dbReference type="InterPro" id="IPR032675">
    <property type="entry name" value="LRR_dom_sf"/>
</dbReference>
<dbReference type="GO" id="GO:0005737">
    <property type="term" value="C:cytoplasm"/>
    <property type="evidence" value="ECO:0007669"/>
    <property type="project" value="TreeGrafter"/>
</dbReference>
<dbReference type="OrthoDB" id="2151115at2759"/>
<keyword evidence="4 5" id="KW-0862">Zinc</keyword>
<dbReference type="InterPro" id="IPR003591">
    <property type="entry name" value="Leu-rich_rpt_typical-subtyp"/>
</dbReference>
<dbReference type="STRING" id="1806994.A0A507C2Q6"/>
<dbReference type="Proteomes" id="UP000319731">
    <property type="component" value="Unassembled WGS sequence"/>
</dbReference>
<evidence type="ECO:0000313" key="8">
    <source>
        <dbReference type="EMBL" id="TPX34012.1"/>
    </source>
</evidence>
<dbReference type="SMART" id="SM00132">
    <property type="entry name" value="LIM"/>
    <property type="match status" value="2"/>
</dbReference>
<evidence type="ECO:0000313" key="9">
    <source>
        <dbReference type="Proteomes" id="UP000319731"/>
    </source>
</evidence>